<sequence>RESQKISVPELKLLLEKSDPLVIDVRNASEIESSGSIASKRNINIPFIDLDKELCLSNEDFKVKYGVNKPLPDGSDAIFHCMKGGRGSKAVVVAEKQGMEKARNLEGGYSLWSSQ</sequence>
<dbReference type="PANTHER" id="PTHR44086:SF10">
    <property type="entry name" value="THIOSULFATE SULFURTRANSFERASE_RHODANESE-LIKE DOMAIN-CONTAINING PROTEIN 3"/>
    <property type="match status" value="1"/>
</dbReference>
<dbReference type="GeneTree" id="ENSGT00940000174307"/>
<dbReference type="OMA" id="KTFNTIC"/>
<dbReference type="Proteomes" id="UP000007875">
    <property type="component" value="Unassembled WGS sequence"/>
</dbReference>
<evidence type="ECO:0000259" key="1">
    <source>
        <dbReference type="PROSITE" id="PS50206"/>
    </source>
</evidence>
<dbReference type="PROSITE" id="PS50206">
    <property type="entry name" value="RHODANESE_3"/>
    <property type="match status" value="1"/>
</dbReference>
<dbReference type="HOGENOM" id="CLU_089574_0_2_1"/>
<dbReference type="FunCoup" id="H2YHU8">
    <property type="interactions" value="4"/>
</dbReference>
<dbReference type="InterPro" id="IPR036873">
    <property type="entry name" value="Rhodanese-like_dom_sf"/>
</dbReference>
<evidence type="ECO:0000313" key="2">
    <source>
        <dbReference type="Ensembl" id="ENSCSAVP00000004897.1"/>
    </source>
</evidence>
<dbReference type="InParanoid" id="H2YHU8"/>
<dbReference type="eggNOG" id="KOG1530">
    <property type="taxonomic scope" value="Eukaryota"/>
</dbReference>
<dbReference type="Pfam" id="PF00581">
    <property type="entry name" value="Rhodanese"/>
    <property type="match status" value="1"/>
</dbReference>
<reference evidence="3" key="1">
    <citation type="submission" date="2003-08" db="EMBL/GenBank/DDBJ databases">
        <authorList>
            <person name="Birren B."/>
            <person name="Nusbaum C."/>
            <person name="Abebe A."/>
            <person name="Abouelleil A."/>
            <person name="Adekoya E."/>
            <person name="Ait-zahra M."/>
            <person name="Allen N."/>
            <person name="Allen T."/>
            <person name="An P."/>
            <person name="Anderson M."/>
            <person name="Anderson S."/>
            <person name="Arachchi H."/>
            <person name="Armbruster J."/>
            <person name="Bachantsang P."/>
            <person name="Baldwin J."/>
            <person name="Barry A."/>
            <person name="Bayul T."/>
            <person name="Blitshsteyn B."/>
            <person name="Bloom T."/>
            <person name="Blye J."/>
            <person name="Boguslavskiy L."/>
            <person name="Borowsky M."/>
            <person name="Boukhgalter B."/>
            <person name="Brunache A."/>
            <person name="Butler J."/>
            <person name="Calixte N."/>
            <person name="Calvo S."/>
            <person name="Camarata J."/>
            <person name="Campo K."/>
            <person name="Chang J."/>
            <person name="Cheshatsang Y."/>
            <person name="Citroen M."/>
            <person name="Collymore A."/>
            <person name="Considine T."/>
            <person name="Cook A."/>
            <person name="Cooke P."/>
            <person name="Corum B."/>
            <person name="Cuomo C."/>
            <person name="David R."/>
            <person name="Dawoe T."/>
            <person name="Degray S."/>
            <person name="Dodge S."/>
            <person name="Dooley K."/>
            <person name="Dorje P."/>
            <person name="Dorjee K."/>
            <person name="Dorris L."/>
            <person name="Duffey N."/>
            <person name="Dupes A."/>
            <person name="Elkins T."/>
            <person name="Engels R."/>
            <person name="Erickson J."/>
            <person name="Farina A."/>
            <person name="Faro S."/>
            <person name="Ferreira P."/>
            <person name="Fischer H."/>
            <person name="Fitzgerald M."/>
            <person name="Foley K."/>
            <person name="Gage D."/>
            <person name="Galagan J."/>
            <person name="Gearin G."/>
            <person name="Gnerre S."/>
            <person name="Gnirke A."/>
            <person name="Goyette A."/>
            <person name="Graham J."/>
            <person name="Grandbois E."/>
            <person name="Gyaltsen K."/>
            <person name="Hafez N."/>
            <person name="Hagopian D."/>
            <person name="Hagos B."/>
            <person name="Hall J."/>
            <person name="Hatcher B."/>
            <person name="Heller A."/>
            <person name="Higgins H."/>
            <person name="Honan T."/>
            <person name="Horn A."/>
            <person name="Houde N."/>
            <person name="Hughes L."/>
            <person name="Hulme W."/>
            <person name="Husby E."/>
            <person name="Iliev I."/>
            <person name="Jaffe D."/>
            <person name="Jones C."/>
            <person name="Kamal M."/>
            <person name="Kamat A."/>
            <person name="Kamvysselis M."/>
            <person name="Karlsson E."/>
            <person name="Kells C."/>
            <person name="Kieu A."/>
            <person name="Kisner P."/>
            <person name="Kodira C."/>
            <person name="Kulbokas E."/>
            <person name="Labutti K."/>
            <person name="Lama D."/>
            <person name="Landers T."/>
            <person name="Leger J."/>
            <person name="Levine S."/>
            <person name="Lewis D."/>
            <person name="Lewis T."/>
            <person name="Lindblad-toh K."/>
            <person name="Liu X."/>
            <person name="Lokyitsang T."/>
            <person name="Lokyitsang Y."/>
            <person name="Lucien O."/>
            <person name="Lui A."/>
            <person name="Ma L.J."/>
            <person name="Mabbitt R."/>
            <person name="Macdonald J."/>
            <person name="Maclean C."/>
            <person name="Major J."/>
            <person name="Manning J."/>
            <person name="Marabella R."/>
            <person name="Maru K."/>
            <person name="Matthews C."/>
            <person name="Mauceli E."/>
            <person name="Mccarthy M."/>
            <person name="Mcdonough S."/>
            <person name="Mcghee T."/>
            <person name="Meldrim J."/>
            <person name="Meneus L."/>
            <person name="Mesirov J."/>
            <person name="Mihalev A."/>
            <person name="Mihova T."/>
            <person name="Mikkelsen T."/>
            <person name="Mlenga V."/>
            <person name="Moru K."/>
            <person name="Mozes J."/>
            <person name="Mulrain L."/>
            <person name="Munson G."/>
            <person name="Naylor J."/>
            <person name="Newes C."/>
            <person name="Nguyen C."/>
            <person name="Nguyen N."/>
            <person name="Nguyen T."/>
            <person name="Nicol R."/>
            <person name="Nielsen C."/>
            <person name="Nizzari M."/>
            <person name="Norbu C."/>
            <person name="Norbu N."/>
            <person name="O'donnell P."/>
            <person name="Okoawo O."/>
            <person name="O'leary S."/>
            <person name="Omotosho B."/>
            <person name="O'neill K."/>
            <person name="Osman S."/>
            <person name="Parker S."/>
            <person name="Perrin D."/>
            <person name="Phunkhang P."/>
            <person name="Piqani B."/>
            <person name="Purcell S."/>
            <person name="Rachupka T."/>
            <person name="Ramasamy U."/>
            <person name="Rameau R."/>
            <person name="Ray V."/>
            <person name="Raymond C."/>
            <person name="Retta R."/>
            <person name="Richardson S."/>
            <person name="Rise C."/>
            <person name="Rodriguez J."/>
            <person name="Rogers J."/>
            <person name="Rogov P."/>
            <person name="Rutman M."/>
            <person name="Schupbach R."/>
            <person name="Seaman C."/>
            <person name="Settipalli S."/>
            <person name="Sharpe T."/>
            <person name="Sheridan J."/>
            <person name="Sherpa N."/>
            <person name="Shi J."/>
            <person name="Smirnov S."/>
            <person name="Smith C."/>
            <person name="Sougnez C."/>
            <person name="Spencer B."/>
            <person name="Stalker J."/>
            <person name="Stange-thomann N."/>
            <person name="Stavropoulos S."/>
            <person name="Stetson K."/>
            <person name="Stone C."/>
            <person name="Stone S."/>
            <person name="Stubbs M."/>
            <person name="Talamas J."/>
            <person name="Tchuinga P."/>
            <person name="Tenzing P."/>
            <person name="Tesfaye S."/>
            <person name="Theodore J."/>
            <person name="Thoulutsang Y."/>
            <person name="Topham K."/>
            <person name="Towey S."/>
            <person name="Tsamla T."/>
            <person name="Tsomo N."/>
            <person name="Vallee D."/>
            <person name="Vassiliev H."/>
            <person name="Venkataraman V."/>
            <person name="Vinson J."/>
            <person name="Vo A."/>
            <person name="Wade C."/>
            <person name="Wang S."/>
            <person name="Wangchuk T."/>
            <person name="Wangdi T."/>
            <person name="Whittaker C."/>
            <person name="Wilkinson J."/>
            <person name="Wu Y."/>
            <person name="Wyman D."/>
            <person name="Yadav S."/>
            <person name="Yang S."/>
            <person name="Yang X."/>
            <person name="Yeager S."/>
            <person name="Yee E."/>
            <person name="Young G."/>
            <person name="Zainoun J."/>
            <person name="Zembeck L."/>
            <person name="Zimmer A."/>
            <person name="Zody M."/>
            <person name="Lander E."/>
        </authorList>
    </citation>
    <scope>NUCLEOTIDE SEQUENCE [LARGE SCALE GENOMIC DNA]</scope>
</reference>
<dbReference type="InterPro" id="IPR001763">
    <property type="entry name" value="Rhodanese-like_dom"/>
</dbReference>
<reference evidence="2" key="2">
    <citation type="submission" date="2025-08" db="UniProtKB">
        <authorList>
            <consortium name="Ensembl"/>
        </authorList>
    </citation>
    <scope>IDENTIFICATION</scope>
</reference>
<proteinExistence type="predicted"/>
<dbReference type="SMART" id="SM00450">
    <property type="entry name" value="RHOD"/>
    <property type="match status" value="1"/>
</dbReference>
<dbReference type="STRING" id="51511.ENSCSAVP00000004897"/>
<protein>
    <recommendedName>
        <fullName evidence="1">Rhodanese domain-containing protein</fullName>
    </recommendedName>
</protein>
<feature type="domain" description="Rhodanese" evidence="1">
    <location>
        <begin position="16"/>
        <end position="114"/>
    </location>
</feature>
<evidence type="ECO:0000313" key="3">
    <source>
        <dbReference type="Proteomes" id="UP000007875"/>
    </source>
</evidence>
<accession>H2YHU8</accession>
<name>H2YHU8_CIOSA</name>
<dbReference type="AlphaFoldDB" id="H2YHU8"/>
<dbReference type="Ensembl" id="ENSCSAVT00000004965.1">
    <property type="protein sequence ID" value="ENSCSAVP00000004897.1"/>
    <property type="gene ID" value="ENSCSAVG00000002914.1"/>
</dbReference>
<dbReference type="SUPFAM" id="SSF52821">
    <property type="entry name" value="Rhodanese/Cell cycle control phosphatase"/>
    <property type="match status" value="1"/>
</dbReference>
<keyword evidence="3" id="KW-1185">Reference proteome</keyword>
<dbReference type="PANTHER" id="PTHR44086">
    <property type="entry name" value="THIOSULFATE SULFURTRANSFERASE RDL2, MITOCHONDRIAL-RELATED"/>
    <property type="match status" value="1"/>
</dbReference>
<dbReference type="Gene3D" id="3.40.250.10">
    <property type="entry name" value="Rhodanese-like domain"/>
    <property type="match status" value="1"/>
</dbReference>
<reference evidence="2" key="3">
    <citation type="submission" date="2025-09" db="UniProtKB">
        <authorList>
            <consortium name="Ensembl"/>
        </authorList>
    </citation>
    <scope>IDENTIFICATION</scope>
</reference>
<organism evidence="2 3">
    <name type="scientific">Ciona savignyi</name>
    <name type="common">Pacific transparent sea squirt</name>
    <dbReference type="NCBI Taxonomy" id="51511"/>
    <lineage>
        <taxon>Eukaryota</taxon>
        <taxon>Metazoa</taxon>
        <taxon>Chordata</taxon>
        <taxon>Tunicata</taxon>
        <taxon>Ascidiacea</taxon>
        <taxon>Phlebobranchia</taxon>
        <taxon>Cionidae</taxon>
        <taxon>Ciona</taxon>
    </lineage>
</organism>